<sequence>MSSKTPKDKLAWSLAYLSTWILTSLTAATTKSSKKGVESKVESPLVSSVFFDQLKYEYETGQELRNVSPVPSILFTFFSNTTTDLIEEFKKTLILSEVLAVEKINNGTTSSVNELFQVQVKIDFTVDENGEKYILIKPEYALTHGGTYQLEYYERTFFNGTLEASLLTKKIITFKITTQKLLNDINPFLNTLYIIESYSGDNKRLGAAIDDNVMSSTYPVITITGFKEGTLVGFRFGKVEGAKHADADNKIEITKADVQSHGARSGDTLKLVVEGFVSPEVVYTPYEIRHWLDLQAMRKDLSGSYALQNNINFPNPENNGFPKDGFVPVGDELEKFKGSLQGNGFSINNLYIKNEKNVPTGLFGTVNTQISTGITNFLLKIDAIEGNATTGGVVGVLEKGTISNIGVTKGAGLLRIMSNGSNCGGVVGSISSESGIVESVYSTVHVIAQSSVAGGIAGVNSGHIKNCYSIGDVEAISYVGGIVGEQKATGKGIESCYTLSLVSPSNLTSSYGFAIGNYKDVSGLRSHLYRGTSNKIRIETRLDVLNLTTPEAEVHLGLTDIPTGFDEAYWQGTLEQFPTLKKVANPGSQTKFNVKGGIVQ</sequence>
<dbReference type="AlphaFoldDB" id="A0AAE0T6Y0"/>
<accession>A0AAE0T6Y0</accession>
<reference evidence="1" key="3">
    <citation type="submission" date="2023-05" db="EMBL/GenBank/DDBJ databases">
        <authorList>
            <person name="Smith C.H."/>
        </authorList>
    </citation>
    <scope>NUCLEOTIDE SEQUENCE</scope>
    <source>
        <strain evidence="1">CHS0354</strain>
        <tissue evidence="1">Mantle</tissue>
    </source>
</reference>
<dbReference type="Proteomes" id="UP001195483">
    <property type="component" value="Unassembled WGS sequence"/>
</dbReference>
<comment type="caution">
    <text evidence="1">The sequence shown here is derived from an EMBL/GenBank/DDBJ whole genome shotgun (WGS) entry which is preliminary data.</text>
</comment>
<protein>
    <submittedName>
        <fullName evidence="1">Uncharacterized protein</fullName>
    </submittedName>
</protein>
<reference evidence="1" key="1">
    <citation type="journal article" date="2021" name="Genome Biol. Evol.">
        <title>A High-Quality Reference Genome for a Parasitic Bivalve with Doubly Uniparental Inheritance (Bivalvia: Unionida).</title>
        <authorList>
            <person name="Smith C.H."/>
        </authorList>
    </citation>
    <scope>NUCLEOTIDE SEQUENCE</scope>
    <source>
        <strain evidence="1">CHS0354</strain>
    </source>
</reference>
<evidence type="ECO:0000313" key="1">
    <source>
        <dbReference type="EMBL" id="KAK3604899.1"/>
    </source>
</evidence>
<gene>
    <name evidence="1" type="ORF">CHS0354_000562</name>
</gene>
<dbReference type="EMBL" id="JAEAOA010000085">
    <property type="protein sequence ID" value="KAK3604899.1"/>
    <property type="molecule type" value="Genomic_DNA"/>
</dbReference>
<reference evidence="1" key="2">
    <citation type="journal article" date="2021" name="Genome Biol. Evol.">
        <title>Developing a high-quality reference genome for a parasitic bivalve with doubly uniparental inheritance (Bivalvia: Unionida).</title>
        <authorList>
            <person name="Smith C.H."/>
        </authorList>
    </citation>
    <scope>NUCLEOTIDE SEQUENCE</scope>
    <source>
        <strain evidence="1">CHS0354</strain>
        <tissue evidence="1">Mantle</tissue>
    </source>
</reference>
<evidence type="ECO:0000313" key="2">
    <source>
        <dbReference type="Proteomes" id="UP001195483"/>
    </source>
</evidence>
<dbReference type="Gene3D" id="2.160.20.110">
    <property type="match status" value="1"/>
</dbReference>
<name>A0AAE0T6Y0_9BIVA</name>
<organism evidence="1 2">
    <name type="scientific">Potamilus streckersoni</name>
    <dbReference type="NCBI Taxonomy" id="2493646"/>
    <lineage>
        <taxon>Eukaryota</taxon>
        <taxon>Metazoa</taxon>
        <taxon>Spiralia</taxon>
        <taxon>Lophotrochozoa</taxon>
        <taxon>Mollusca</taxon>
        <taxon>Bivalvia</taxon>
        <taxon>Autobranchia</taxon>
        <taxon>Heteroconchia</taxon>
        <taxon>Palaeoheterodonta</taxon>
        <taxon>Unionida</taxon>
        <taxon>Unionoidea</taxon>
        <taxon>Unionidae</taxon>
        <taxon>Ambleminae</taxon>
        <taxon>Lampsilini</taxon>
        <taxon>Potamilus</taxon>
    </lineage>
</organism>
<keyword evidence="2" id="KW-1185">Reference proteome</keyword>
<proteinExistence type="predicted"/>